<dbReference type="PANTHER" id="PTHR31344:SF0">
    <property type="entry name" value="NUCLEAR PORE COMPLEX PROTEIN NUP205"/>
    <property type="match status" value="1"/>
</dbReference>
<evidence type="ECO:0000256" key="4">
    <source>
        <dbReference type="ARBA" id="ARBA00023242"/>
    </source>
</evidence>
<comment type="similarity">
    <text evidence="2">Belongs to the NUP186/NUP192/NUP205 family.</text>
</comment>
<gene>
    <name evidence="5" type="ORF">MVES_003638</name>
</gene>
<dbReference type="GO" id="GO:0006999">
    <property type="term" value="P:nuclear pore organization"/>
    <property type="evidence" value="ECO:0007669"/>
    <property type="project" value="TreeGrafter"/>
</dbReference>
<dbReference type="OrthoDB" id="2019644at2759"/>
<evidence type="ECO:0000313" key="5">
    <source>
        <dbReference type="EMBL" id="PKI82426.1"/>
    </source>
</evidence>
<sequence>MAGAEPDVFRAEHFESLFGLIHTVAGAAPHTTAGFGDWYIHVERNREALACLGRVPPRSEAERREIRGGAITLHGTSQALNADFVAQTLRVSDALDISERYAASLLQEAILASKRWARAPVDVAILLFYREKLALLACVKALAYHAYTLCLSPDTEAQRIGIRMGRLLDTIVRARAAQRFLPRVLETLDALRGVRDGVRAALQSPPGAHKLSDEIQLERLVWIEQGEQELGHIVYLLSISRRFAPADIEALLGALRTLEIHHAHSALPLYLATAALAALDPTPDAAAAHLARHATAPLHTTDVLQRDAPFLRALQAHFAAPWATPGLHSLLQLQYALFLQDAGDASEQVQHMATAALAPPKCDGDAVPSAALLFALLCMLAFRDASSDGLLRTLSGVDAEFQAYILQQMEHLLLRLCTHNLALLRKLQRAEEDAAFAALRGARPGVAPPARRYDIEALFDLVARTCEGRAESGLAFLLGADRRFSRFCLWAVDMREPGQQRALLSMLAALACGEQCAGHVHALLESEPHHAGERRLATWPHLFDWLQHYIDTFRMRSGTMPPEEMVLLRTFLHVLRAVVRSSTAARDSLYLCAQYAPLQRLFALYTCAVPVDLKAALLDALAAFAANASPKILAELWQRLEQTGVVHQKHNTSPAVYELEHVESAYYRYPGTTALVRFLRAVLPPAVAGAAHTVSPQALAAAPAPPPPAQSTAPYVAFVVEHVFLKAATRVYAHPAERWQVSAACLDFMEHCLATFPVARLVDDASRETLAALARHPGFAVLRRLLGSKALLEELFFFLHPDPNSAGFDAVNADRAQSPFFSHAVATTLRILLHVFSNQHVFLHVLCPALGDAASAAACEALDVHLLHSPTIVVQLALYVNCTDEQIALLAVRALHALAQSPTFQAADHFGPLRHRQTMNRLAGILDMSGETERVRAGLLAWLVAPTPDPALGAAPDEMGEPDTLLPTETIAHLQLAILAFLLHGAQARAPNLVHYLLGYRDASIVDAHAEMLYTIVSILEPQRESPPLCARFPALAEKCFALVSSLCTHAYTSSATLRFLRTRAFLLQHLRTVPTRPSAARARTTGHVTYADGALVATTPAAFLALLRTHAHILTLVALELHTLALQSQIARARALVDALLGVGEPARLFLLLHDGAWHDDRELLTAQETHAERGALEAASVEDGTRVYDLRALAQNLVQRRGEEHNAWLEHATRVLQWAAAQNTHRELGDAKHSLLVAWRQAMDMALLHALPMLPPPRRAETLLDTLHALLPLLHSADAQTQALAASGMLAPLRALRSGDMDAPERLLAVLRAMLDAMLDGTQCMRMDLYLGLVAFLEFARDALAERAHDLLSTCAEQLVVLLARDALDGSRVAQTVALTALARLLRVNSAERLGVVDTIVRHGYLRTLVLQLQALDAPLQETLSADPSSLNAQYVYEALLALFSCIAQSRSGAQQLVDAQLLHVLARVAFPSQRPEAQPVQDLDAFLPQVAERYAALLTPLLQLLVAVLLHVHVPGKLGAAAQQTTALLHAHQDAFLATLRAAAHPHAGVADAEQAALLVLLLVAVFGDGVAAFQSAVLALGAAYLGAPRAWLAPQTAAERDEALVMLPAAGGLVQWDAEGQARLSLFVLHAQRAHARVLRAVASYLERASQAAPVLAPTLHARTHARAAAPALGVLVAALREQLRALETTFKSLDRVHLVLRDPDAVRMEEWSEMARDGLGVEEGVERAGTLEALGACATQLHADASTLLDVVELLTVLLVRHFRLFVEAPGKGEEGGLDPGALRSAGAPLLGPVLEALELFHVPSFFPDAQEHLAFLQMMARMLSALLVE</sequence>
<evidence type="ECO:0000256" key="2">
    <source>
        <dbReference type="ARBA" id="ARBA00005892"/>
    </source>
</evidence>
<keyword evidence="3" id="KW-0813">Transport</keyword>
<dbReference type="InterPro" id="IPR016024">
    <property type="entry name" value="ARM-type_fold"/>
</dbReference>
<dbReference type="GO" id="GO:0044611">
    <property type="term" value="C:nuclear pore inner ring"/>
    <property type="evidence" value="ECO:0007669"/>
    <property type="project" value="TreeGrafter"/>
</dbReference>
<dbReference type="EMBL" id="KZ454995">
    <property type="protein sequence ID" value="PKI82426.1"/>
    <property type="molecule type" value="Genomic_DNA"/>
</dbReference>
<evidence type="ECO:0008006" key="7">
    <source>
        <dbReference type="Google" id="ProtNLM"/>
    </source>
</evidence>
<name>A0A2N1J791_9BASI</name>
<organism evidence="5 6">
    <name type="scientific">Malassezia vespertilionis</name>
    <dbReference type="NCBI Taxonomy" id="2020962"/>
    <lineage>
        <taxon>Eukaryota</taxon>
        <taxon>Fungi</taxon>
        <taxon>Dikarya</taxon>
        <taxon>Basidiomycota</taxon>
        <taxon>Ustilaginomycotina</taxon>
        <taxon>Malasseziomycetes</taxon>
        <taxon>Malasseziales</taxon>
        <taxon>Malasseziaceae</taxon>
        <taxon>Malassezia</taxon>
    </lineage>
</organism>
<dbReference type="Proteomes" id="UP000232875">
    <property type="component" value="Unassembled WGS sequence"/>
</dbReference>
<keyword evidence="4" id="KW-0539">Nucleus</keyword>
<protein>
    <recommendedName>
        <fullName evidence="7">Nucleoporin</fullName>
    </recommendedName>
</protein>
<reference evidence="5 6" key="1">
    <citation type="submission" date="2017-10" db="EMBL/GenBank/DDBJ databases">
        <title>A novel species of cold-tolerant Malassezia isolated from bats.</title>
        <authorList>
            <person name="Lorch J.M."/>
            <person name="Palmer J.M."/>
            <person name="Vanderwolf K.J."/>
            <person name="Schmidt K.Z."/>
            <person name="Verant M.L."/>
            <person name="Weller T.J."/>
            <person name="Blehert D.S."/>
        </authorList>
    </citation>
    <scope>NUCLEOTIDE SEQUENCE [LARGE SCALE GENOMIC DNA]</scope>
    <source>
        <strain evidence="5 6">NWHC:44797-103</strain>
    </source>
</reference>
<dbReference type="PANTHER" id="PTHR31344">
    <property type="entry name" value="NUCLEAR PORE COMPLEX PROTEIN NUP205"/>
    <property type="match status" value="1"/>
</dbReference>
<evidence type="ECO:0000256" key="3">
    <source>
        <dbReference type="ARBA" id="ARBA00022448"/>
    </source>
</evidence>
<keyword evidence="6" id="KW-1185">Reference proteome</keyword>
<evidence type="ECO:0000313" key="6">
    <source>
        <dbReference type="Proteomes" id="UP000232875"/>
    </source>
</evidence>
<dbReference type="GO" id="GO:0017056">
    <property type="term" value="F:structural constituent of nuclear pore"/>
    <property type="evidence" value="ECO:0007669"/>
    <property type="project" value="TreeGrafter"/>
</dbReference>
<dbReference type="STRING" id="2020962.A0A2N1J791"/>
<dbReference type="InterPro" id="IPR021827">
    <property type="entry name" value="Nup186/Nup192/Nup205"/>
</dbReference>
<proteinExistence type="inferred from homology"/>
<evidence type="ECO:0000256" key="1">
    <source>
        <dbReference type="ARBA" id="ARBA00004123"/>
    </source>
</evidence>
<dbReference type="SUPFAM" id="SSF48371">
    <property type="entry name" value="ARM repeat"/>
    <property type="match status" value="1"/>
</dbReference>
<dbReference type="Pfam" id="PF11894">
    <property type="entry name" value="Nup192"/>
    <property type="match status" value="1"/>
</dbReference>
<comment type="subcellular location">
    <subcellularLocation>
        <location evidence="1">Nucleus</location>
    </subcellularLocation>
</comment>
<accession>A0A2N1J791</accession>